<evidence type="ECO:0000256" key="6">
    <source>
        <dbReference type="ARBA" id="ARBA00022840"/>
    </source>
</evidence>
<dbReference type="STRING" id="882083.SacmaDRAFT_0858"/>
<evidence type="ECO:0000256" key="1">
    <source>
        <dbReference type="ARBA" id="ARBA00012513"/>
    </source>
</evidence>
<keyword evidence="4 7" id="KW-0547">Nucleotide-binding</keyword>
<dbReference type="InterPro" id="IPR000719">
    <property type="entry name" value="Prot_kinase_dom"/>
</dbReference>
<evidence type="ECO:0000313" key="10">
    <source>
        <dbReference type="EMBL" id="EHR49151.1"/>
    </source>
</evidence>
<dbReference type="InterPro" id="IPR008271">
    <property type="entry name" value="Ser/Thr_kinase_AS"/>
</dbReference>
<gene>
    <name evidence="10" type="ORF">SacmaDRAFT_0858</name>
</gene>
<dbReference type="HOGENOM" id="CLU_000288_63_44_11"/>
<evidence type="ECO:0000256" key="3">
    <source>
        <dbReference type="ARBA" id="ARBA00022679"/>
    </source>
</evidence>
<feature type="domain" description="Protein kinase" evidence="9">
    <location>
        <begin position="22"/>
        <end position="288"/>
    </location>
</feature>
<keyword evidence="2" id="KW-0723">Serine/threonine-protein kinase</keyword>
<keyword evidence="3" id="KW-0808">Transferase</keyword>
<feature type="binding site" evidence="7">
    <location>
        <position position="51"/>
    </location>
    <ligand>
        <name>ATP</name>
        <dbReference type="ChEBI" id="CHEBI:30616"/>
    </ligand>
</feature>
<dbReference type="EC" id="2.7.11.1" evidence="1"/>
<dbReference type="InterPro" id="IPR017441">
    <property type="entry name" value="Protein_kinase_ATP_BS"/>
</dbReference>
<dbReference type="EMBL" id="CM001439">
    <property type="protein sequence ID" value="EHR49151.1"/>
    <property type="molecule type" value="Genomic_DNA"/>
</dbReference>
<dbReference type="Gene3D" id="3.30.200.20">
    <property type="entry name" value="Phosphorylase Kinase, domain 1"/>
    <property type="match status" value="1"/>
</dbReference>
<dbReference type="GO" id="GO:0004674">
    <property type="term" value="F:protein serine/threonine kinase activity"/>
    <property type="evidence" value="ECO:0007669"/>
    <property type="project" value="UniProtKB-KW"/>
</dbReference>
<keyword evidence="11" id="KW-1185">Reference proteome</keyword>
<dbReference type="Pfam" id="PF00069">
    <property type="entry name" value="Pkinase"/>
    <property type="match status" value="1"/>
</dbReference>
<evidence type="ECO:0000256" key="4">
    <source>
        <dbReference type="ARBA" id="ARBA00022741"/>
    </source>
</evidence>
<dbReference type="PROSITE" id="PS00108">
    <property type="entry name" value="PROTEIN_KINASE_ST"/>
    <property type="match status" value="1"/>
</dbReference>
<proteinExistence type="predicted"/>
<organism evidence="10 11">
    <name type="scientific">Saccharomonospora marina XMU15</name>
    <dbReference type="NCBI Taxonomy" id="882083"/>
    <lineage>
        <taxon>Bacteria</taxon>
        <taxon>Bacillati</taxon>
        <taxon>Actinomycetota</taxon>
        <taxon>Actinomycetes</taxon>
        <taxon>Pseudonocardiales</taxon>
        <taxon>Pseudonocardiaceae</taxon>
        <taxon>Saccharomonospora</taxon>
    </lineage>
</organism>
<dbReference type="PROSITE" id="PS00107">
    <property type="entry name" value="PROTEIN_KINASE_ATP"/>
    <property type="match status" value="1"/>
</dbReference>
<keyword evidence="5 10" id="KW-0418">Kinase</keyword>
<accession>H5X8B9</accession>
<sequence length="603" mass="63899">MSNPPSKPPAFPDEARLVAGRYRLRSVLGSGSMGTVWSAYDEFLQRPVAVKEVRMPPGVPATRISELRERTLREARAIAVLSHPNVITLHDVVRENGDPYVVMELLPARSLAGLLHEAGRLTVPQAAAVADAVAAALEAAHAAGITHRDVKPGNVLVAGDGRIKLTDFGIARNVSEATMTHTGMMLGSPAFIAPEVASGGAVTYTADLWGLGATLFAATEGHPPYDADGDPFETVTRVVHGDVPRPSAGPLAPLIRGLMAKRPAERMSLSEVRRRLYPLLRKPHHPLFPAELFRQGERSRAAGEASVTRVIPRMPSAKPSEPPATTRKSKPEGTGGEAGALAADPGPLPFAASGSGPATGSARAADPADPVGLSPSAIATALGERIDARRAALVAVAMLLFLAAAAAGFALTRVVAGQALEPPQPVAPRTAAAPTTQSVELLTREGDATNLRGAKGGLFSVAVPANWLRFTSQRPVGDLPTSTLVRFVSPDGTQVLGVEHFANYFPDLTARDYVRALTGYWPEGDFTLVRSDALADGREGVLLGYRTAERGSGQRASNRTTHAEVFRSYSSLWVVSVTVPLERERFGRSQLFDRIVPTFRMTS</sequence>
<feature type="compositionally biased region" description="Low complexity" evidence="8">
    <location>
        <begin position="339"/>
        <end position="365"/>
    </location>
</feature>
<dbReference type="PANTHER" id="PTHR43289:SF6">
    <property type="entry name" value="SERINE_THREONINE-PROTEIN KINASE NEKL-3"/>
    <property type="match status" value="1"/>
</dbReference>
<dbReference type="PANTHER" id="PTHR43289">
    <property type="entry name" value="MITOGEN-ACTIVATED PROTEIN KINASE KINASE KINASE 20-RELATED"/>
    <property type="match status" value="1"/>
</dbReference>
<feature type="region of interest" description="Disordered" evidence="8">
    <location>
        <begin position="297"/>
        <end position="371"/>
    </location>
</feature>
<dbReference type="AlphaFoldDB" id="H5X8B9"/>
<dbReference type="Gene3D" id="1.10.510.10">
    <property type="entry name" value="Transferase(Phosphotransferase) domain 1"/>
    <property type="match status" value="1"/>
</dbReference>
<dbReference type="PROSITE" id="PS50011">
    <property type="entry name" value="PROTEIN_KINASE_DOM"/>
    <property type="match status" value="1"/>
</dbReference>
<dbReference type="SMART" id="SM00220">
    <property type="entry name" value="S_TKc"/>
    <property type="match status" value="1"/>
</dbReference>
<name>H5X8B9_9PSEU</name>
<protein>
    <recommendedName>
        <fullName evidence="1">non-specific serine/threonine protein kinase</fullName>
        <ecNumber evidence="1">2.7.11.1</ecNumber>
    </recommendedName>
</protein>
<evidence type="ECO:0000259" key="9">
    <source>
        <dbReference type="PROSITE" id="PS50011"/>
    </source>
</evidence>
<evidence type="ECO:0000256" key="7">
    <source>
        <dbReference type="PROSITE-ProRule" id="PRU10141"/>
    </source>
</evidence>
<dbReference type="CDD" id="cd14014">
    <property type="entry name" value="STKc_PknB_like"/>
    <property type="match status" value="1"/>
</dbReference>
<dbReference type="Proteomes" id="UP000004926">
    <property type="component" value="Chromosome"/>
</dbReference>
<evidence type="ECO:0000256" key="2">
    <source>
        <dbReference type="ARBA" id="ARBA00022527"/>
    </source>
</evidence>
<dbReference type="eggNOG" id="COG0515">
    <property type="taxonomic scope" value="Bacteria"/>
</dbReference>
<reference evidence="10 11" key="1">
    <citation type="journal article" date="2012" name="Stand. Genomic Sci.">
        <title>Genome sequence of the ocean sediment bacterium Saccharomonospora marina type strain (XMU15(T)).</title>
        <authorList>
            <person name="Klenk H.P."/>
            <person name="Lu M."/>
            <person name="Lucas S."/>
            <person name="Lapidus A."/>
            <person name="Copeland A."/>
            <person name="Pitluck S."/>
            <person name="Goodwin L.A."/>
            <person name="Han C."/>
            <person name="Tapia R."/>
            <person name="Brambilla E.M."/>
            <person name="Potter G."/>
            <person name="Land M."/>
            <person name="Ivanova N."/>
            <person name="Rohde M."/>
            <person name="Goker M."/>
            <person name="Detter J.C."/>
            <person name="Li W.J."/>
            <person name="Kyrpides N.C."/>
            <person name="Woyke T."/>
        </authorList>
    </citation>
    <scope>NUCLEOTIDE SEQUENCE [LARGE SCALE GENOMIC DNA]</scope>
    <source>
        <strain evidence="10 11">XMU15</strain>
    </source>
</reference>
<evidence type="ECO:0000256" key="5">
    <source>
        <dbReference type="ARBA" id="ARBA00022777"/>
    </source>
</evidence>
<keyword evidence="6 7" id="KW-0067">ATP-binding</keyword>
<evidence type="ECO:0000313" key="11">
    <source>
        <dbReference type="Proteomes" id="UP000004926"/>
    </source>
</evidence>
<evidence type="ECO:0000256" key="8">
    <source>
        <dbReference type="SAM" id="MobiDB-lite"/>
    </source>
</evidence>
<dbReference type="InterPro" id="IPR011009">
    <property type="entry name" value="Kinase-like_dom_sf"/>
</dbReference>
<dbReference type="SUPFAM" id="SSF56112">
    <property type="entry name" value="Protein kinase-like (PK-like)"/>
    <property type="match status" value="1"/>
</dbReference>
<dbReference type="GO" id="GO:0005524">
    <property type="term" value="F:ATP binding"/>
    <property type="evidence" value="ECO:0007669"/>
    <property type="project" value="UniProtKB-UniRule"/>
</dbReference>